<reference evidence="2 3" key="1">
    <citation type="submission" date="2024-02" db="EMBL/GenBank/DDBJ databases">
        <authorList>
            <person name="Chen Y."/>
            <person name="Shah S."/>
            <person name="Dougan E. K."/>
            <person name="Thang M."/>
            <person name="Chan C."/>
        </authorList>
    </citation>
    <scope>NUCLEOTIDE SEQUENCE [LARGE SCALE GENOMIC DNA]</scope>
</reference>
<name>A0ABP0JLF0_9DINO</name>
<feature type="region of interest" description="Disordered" evidence="1">
    <location>
        <begin position="133"/>
        <end position="175"/>
    </location>
</feature>
<sequence>MSPGFRTRHWSFVTPMCSGWPTSYRPNAVTASLEESAKASQDRGLVVITKRLILQPNCGHRPDAAWEAERVAEKKAEEAHQKKLDLLADMTKELQVILQRLSDKNLADANRERYQSMAQTIQNRMASLSCGPEKERTYAVPQAQEKYSEQPVTANSSANTAASTNAIVVSPANSA</sequence>
<organism evidence="2 3">
    <name type="scientific">Durusdinium trenchii</name>
    <dbReference type="NCBI Taxonomy" id="1381693"/>
    <lineage>
        <taxon>Eukaryota</taxon>
        <taxon>Sar</taxon>
        <taxon>Alveolata</taxon>
        <taxon>Dinophyceae</taxon>
        <taxon>Suessiales</taxon>
        <taxon>Symbiodiniaceae</taxon>
        <taxon>Durusdinium</taxon>
    </lineage>
</organism>
<keyword evidence="3" id="KW-1185">Reference proteome</keyword>
<proteinExistence type="predicted"/>
<dbReference type="Proteomes" id="UP001642464">
    <property type="component" value="Unassembled WGS sequence"/>
</dbReference>
<evidence type="ECO:0000313" key="2">
    <source>
        <dbReference type="EMBL" id="CAK9014988.1"/>
    </source>
</evidence>
<comment type="caution">
    <text evidence="2">The sequence shown here is derived from an EMBL/GenBank/DDBJ whole genome shotgun (WGS) entry which is preliminary data.</text>
</comment>
<evidence type="ECO:0000256" key="1">
    <source>
        <dbReference type="SAM" id="MobiDB-lite"/>
    </source>
</evidence>
<gene>
    <name evidence="2" type="ORF">SCF082_LOCUS12562</name>
</gene>
<protein>
    <submittedName>
        <fullName evidence="2">Uncharacterized protein</fullName>
    </submittedName>
</protein>
<feature type="compositionally biased region" description="Low complexity" evidence="1">
    <location>
        <begin position="153"/>
        <end position="166"/>
    </location>
</feature>
<evidence type="ECO:0000313" key="3">
    <source>
        <dbReference type="Proteomes" id="UP001642464"/>
    </source>
</evidence>
<dbReference type="EMBL" id="CAXAMM010007669">
    <property type="protein sequence ID" value="CAK9014988.1"/>
    <property type="molecule type" value="Genomic_DNA"/>
</dbReference>
<accession>A0ABP0JLF0</accession>